<organism evidence="8 9">
    <name type="scientific">Claviceps pazoutovae</name>
    <dbReference type="NCBI Taxonomy" id="1649127"/>
    <lineage>
        <taxon>Eukaryota</taxon>
        <taxon>Fungi</taxon>
        <taxon>Dikarya</taxon>
        <taxon>Ascomycota</taxon>
        <taxon>Pezizomycotina</taxon>
        <taxon>Sordariomycetes</taxon>
        <taxon>Hypocreomycetidae</taxon>
        <taxon>Hypocreales</taxon>
        <taxon>Clavicipitaceae</taxon>
        <taxon>Claviceps</taxon>
    </lineage>
</organism>
<dbReference type="SUPFAM" id="SSF54373">
    <property type="entry name" value="FAD-linked reductases, C-terminal domain"/>
    <property type="match status" value="1"/>
</dbReference>
<dbReference type="InterPro" id="IPR036188">
    <property type="entry name" value="FAD/NAD-bd_sf"/>
</dbReference>
<keyword evidence="2" id="KW-0285">Flavoprotein</keyword>
<dbReference type="InterPro" id="IPR002938">
    <property type="entry name" value="FAD-bd"/>
</dbReference>
<evidence type="ECO:0000256" key="2">
    <source>
        <dbReference type="ARBA" id="ARBA00022630"/>
    </source>
</evidence>
<sequence>MLNVIIAGAGIAGLSAAIALRRAGHDVHIYEKSSLNSETGAAIIIAPNSVRFLMAWGLDPVRWRWVLARRSDRLDPATLQTVRQLSNEKSDTAMGGVPTWLSHRADLHSALKWMATREDRPGRPVVIRTGSGVRSYNPSKPSIVLENGDEICGDLVIAADGIHSAGPEAILGRKNTPVSAIRGNCCYRFLIPVERLEEDPDTRFFVGNHHGWTRILADKDRVRRLVTYPCRDNTVLNFVGVLDEEDEDVKQDHGATKRENWHEPIDIAQVLSKYAGFDPRLLKVMSKGTNARKWPLLYRRPLPAWNKGCMTLAGDAAHPILPHLGQGGAQALEDGLTLGIIFSGATSSPRDIQDRLALYFQARHKRASVVQIISNVGADQPSLVADELLQHMTPDELPTDFASSMRFCLAYDLVQTTVDTMKEYDPLFELAEGFFERPVIDVPKALA</sequence>
<dbReference type="OrthoDB" id="9993796at2759"/>
<evidence type="ECO:0000256" key="5">
    <source>
        <dbReference type="ARBA" id="ARBA00023033"/>
    </source>
</evidence>
<evidence type="ECO:0000256" key="3">
    <source>
        <dbReference type="ARBA" id="ARBA00022827"/>
    </source>
</evidence>
<evidence type="ECO:0000313" key="8">
    <source>
        <dbReference type="EMBL" id="KAG5938084.1"/>
    </source>
</evidence>
<evidence type="ECO:0000259" key="6">
    <source>
        <dbReference type="Pfam" id="PF00890"/>
    </source>
</evidence>
<gene>
    <name evidence="8" type="ORF">E4U60_001529</name>
</gene>
<protein>
    <submittedName>
        <fullName evidence="8">Uncharacterized protein</fullName>
    </submittedName>
</protein>
<keyword evidence="4" id="KW-0560">Oxidoreductase</keyword>
<dbReference type="GO" id="GO:0071949">
    <property type="term" value="F:FAD binding"/>
    <property type="evidence" value="ECO:0007669"/>
    <property type="project" value="InterPro"/>
</dbReference>
<evidence type="ECO:0000313" key="9">
    <source>
        <dbReference type="Proteomes" id="UP000706124"/>
    </source>
</evidence>
<dbReference type="PRINTS" id="PR00420">
    <property type="entry name" value="RNGMNOXGNASE"/>
</dbReference>
<evidence type="ECO:0000256" key="1">
    <source>
        <dbReference type="ARBA" id="ARBA00007992"/>
    </source>
</evidence>
<dbReference type="Pfam" id="PF00890">
    <property type="entry name" value="FAD_binding_2"/>
    <property type="match status" value="1"/>
</dbReference>
<dbReference type="SUPFAM" id="SSF51905">
    <property type="entry name" value="FAD/NAD(P)-binding domain"/>
    <property type="match status" value="1"/>
</dbReference>
<feature type="domain" description="FAD-binding" evidence="7">
    <location>
        <begin position="150"/>
        <end position="367"/>
    </location>
</feature>
<dbReference type="AlphaFoldDB" id="A0A9P7MCT4"/>
<keyword evidence="5" id="KW-0503">Monooxygenase</keyword>
<dbReference type="PANTHER" id="PTHR13789">
    <property type="entry name" value="MONOOXYGENASE"/>
    <property type="match status" value="1"/>
</dbReference>
<dbReference type="Proteomes" id="UP000706124">
    <property type="component" value="Unassembled WGS sequence"/>
</dbReference>
<comment type="caution">
    <text evidence="8">The sequence shown here is derived from an EMBL/GenBank/DDBJ whole genome shotgun (WGS) entry which is preliminary data.</text>
</comment>
<feature type="domain" description="FAD-dependent oxidoreductase 2 FAD-binding" evidence="6">
    <location>
        <begin position="4"/>
        <end position="39"/>
    </location>
</feature>
<evidence type="ECO:0000259" key="7">
    <source>
        <dbReference type="Pfam" id="PF01494"/>
    </source>
</evidence>
<reference evidence="8 9" key="1">
    <citation type="journal article" date="2020" name="bioRxiv">
        <title>Whole genome comparisons of ergot fungi reveals the divergence and evolution of species within the genus Claviceps are the result of varying mechanisms driving genome evolution and host range expansion.</title>
        <authorList>
            <person name="Wyka S.A."/>
            <person name="Mondo S.J."/>
            <person name="Liu M."/>
            <person name="Dettman J."/>
            <person name="Nalam V."/>
            <person name="Broders K.D."/>
        </authorList>
    </citation>
    <scope>NUCLEOTIDE SEQUENCE [LARGE SCALE GENOMIC DNA]</scope>
    <source>
        <strain evidence="8 9">CCC 1485</strain>
    </source>
</reference>
<comment type="similarity">
    <text evidence="1">Belongs to the paxM FAD-dependent monooxygenase family.</text>
</comment>
<evidence type="ECO:0000256" key="4">
    <source>
        <dbReference type="ARBA" id="ARBA00023002"/>
    </source>
</evidence>
<proteinExistence type="inferred from homology"/>
<dbReference type="Pfam" id="PF01494">
    <property type="entry name" value="FAD_binding_3"/>
    <property type="match status" value="1"/>
</dbReference>
<name>A0A9P7MCT4_9HYPO</name>
<dbReference type="Gene3D" id="3.50.50.60">
    <property type="entry name" value="FAD/NAD(P)-binding domain"/>
    <property type="match status" value="1"/>
</dbReference>
<dbReference type="InterPro" id="IPR050493">
    <property type="entry name" value="FAD-dep_Monooxygenase_BioMet"/>
</dbReference>
<keyword evidence="9" id="KW-1185">Reference proteome</keyword>
<dbReference type="PANTHER" id="PTHR13789:SF215">
    <property type="entry name" value="FAD-BINDING DOMAIN-CONTAINING PROTEIN-RELATED"/>
    <property type="match status" value="1"/>
</dbReference>
<accession>A0A9P7MCT4</accession>
<dbReference type="EMBL" id="SRPO01000162">
    <property type="protein sequence ID" value="KAG5938084.1"/>
    <property type="molecule type" value="Genomic_DNA"/>
</dbReference>
<dbReference type="InterPro" id="IPR003953">
    <property type="entry name" value="FAD-dep_OxRdtase_2_FAD-bd"/>
</dbReference>
<dbReference type="GO" id="GO:0004497">
    <property type="term" value="F:monooxygenase activity"/>
    <property type="evidence" value="ECO:0007669"/>
    <property type="project" value="UniProtKB-KW"/>
</dbReference>
<keyword evidence="3" id="KW-0274">FAD</keyword>